<evidence type="ECO:0000256" key="6">
    <source>
        <dbReference type="ARBA" id="ARBA00022806"/>
    </source>
</evidence>
<dbReference type="EMBL" id="CAJOBF010001960">
    <property type="protein sequence ID" value="CAF3998906.1"/>
    <property type="molecule type" value="Genomic_DNA"/>
</dbReference>
<evidence type="ECO:0000313" key="27">
    <source>
        <dbReference type="Proteomes" id="UP000663834"/>
    </source>
</evidence>
<dbReference type="Pfam" id="PF00271">
    <property type="entry name" value="Helicase_C"/>
    <property type="match status" value="1"/>
</dbReference>
<name>A0A816A6Q8_9BILA</name>
<comment type="function">
    <text evidence="12">Involved in pre-mRNA splicing and its phosphorylated form (by SRPK2) is required for spliceosomal B complex formation. Independently of its spliceosome formation function, required for the suppression of incorrect R-loops formed during transcription; R-loops are composed of a DNA:RNA hybrid and the associated non-template single-stranded DNA.</text>
</comment>
<keyword evidence="5 17" id="KW-0378">Hydrolase</keyword>
<dbReference type="Proteomes" id="UP000663887">
    <property type="component" value="Unassembled WGS sequence"/>
</dbReference>
<dbReference type="PROSITE" id="PS51195">
    <property type="entry name" value="Q_MOTIF"/>
    <property type="match status" value="1"/>
</dbReference>
<dbReference type="FunFam" id="3.40.50.300:FF:000322">
    <property type="entry name" value="probable ATP-dependent RNA helicase DDX23"/>
    <property type="match status" value="1"/>
</dbReference>
<dbReference type="GO" id="GO:0005524">
    <property type="term" value="F:ATP binding"/>
    <property type="evidence" value="ECO:0007669"/>
    <property type="project" value="UniProtKB-KW"/>
</dbReference>
<protein>
    <recommendedName>
        <fullName evidence="14">Probable ATP-dependent RNA helicase DDX23</fullName>
        <ecNumber evidence="2">3.6.4.13</ecNumber>
    </recommendedName>
    <alternativeName>
        <fullName evidence="15">DEAD box protein 23</fullName>
    </alternativeName>
</protein>
<dbReference type="Proteomes" id="UP000663824">
    <property type="component" value="Unassembled WGS sequence"/>
</dbReference>
<evidence type="ECO:0000256" key="3">
    <source>
        <dbReference type="ARBA" id="ARBA00022664"/>
    </source>
</evidence>
<feature type="domain" description="Helicase C-terminal" evidence="20">
    <location>
        <begin position="593"/>
        <end position="754"/>
    </location>
</feature>
<evidence type="ECO:0000256" key="8">
    <source>
        <dbReference type="ARBA" id="ARBA00023187"/>
    </source>
</evidence>
<reference evidence="23" key="1">
    <citation type="submission" date="2021-02" db="EMBL/GenBank/DDBJ databases">
        <authorList>
            <person name="Nowell W R."/>
        </authorList>
    </citation>
    <scope>NUCLEOTIDE SEQUENCE</scope>
</reference>
<keyword evidence="3" id="KW-0507">mRNA processing</keyword>
<dbReference type="Proteomes" id="UP000663834">
    <property type="component" value="Unassembled WGS sequence"/>
</dbReference>
<dbReference type="GO" id="GO:0016787">
    <property type="term" value="F:hydrolase activity"/>
    <property type="evidence" value="ECO:0007669"/>
    <property type="project" value="UniProtKB-KW"/>
</dbReference>
<dbReference type="InterPro" id="IPR011545">
    <property type="entry name" value="DEAD/DEAH_box_helicase_dom"/>
</dbReference>
<evidence type="ECO:0000256" key="13">
    <source>
        <dbReference type="ARBA" id="ARBA00062365"/>
    </source>
</evidence>
<comment type="subunit">
    <text evidence="13">The phosphorylated form (by SRPK2) is a component of the U4/U6-U5 tri-snRNP complex composed of the U4, U6 and U5 snRNAs and at least PRPF3, PRPF4, PRPF6, PRPF8, PRPF31, SNRNP200, TXNL4A, WDR57, SNRNP40, DDX23, CD2BP2, PPIH, SNU13, EFTUD2, SART1 and USP39. Identified in the spliceosome C complex. Interacts with ERBB4. Interacts with ERCC6.</text>
</comment>
<dbReference type="GO" id="GO:0005634">
    <property type="term" value="C:nucleus"/>
    <property type="evidence" value="ECO:0007669"/>
    <property type="project" value="UniProtKB-SubCell"/>
</dbReference>
<dbReference type="CDD" id="cd18787">
    <property type="entry name" value="SF2_C_DEAD"/>
    <property type="match status" value="1"/>
</dbReference>
<dbReference type="InterPro" id="IPR001650">
    <property type="entry name" value="Helicase_C-like"/>
</dbReference>
<evidence type="ECO:0000256" key="1">
    <source>
        <dbReference type="ARBA" id="ARBA00004123"/>
    </source>
</evidence>
<dbReference type="Proteomes" id="UP000663855">
    <property type="component" value="Unassembled WGS sequence"/>
</dbReference>
<dbReference type="EMBL" id="CAJNOW010011047">
    <property type="protein sequence ID" value="CAF1592198.1"/>
    <property type="molecule type" value="Genomic_DNA"/>
</dbReference>
<evidence type="ECO:0000256" key="12">
    <source>
        <dbReference type="ARBA" id="ARBA00055288"/>
    </source>
</evidence>
<keyword evidence="7 17" id="KW-0067">ATP-binding</keyword>
<dbReference type="InterPro" id="IPR014014">
    <property type="entry name" value="RNA_helicase_DEAD_Q_motif"/>
</dbReference>
<comment type="catalytic activity">
    <reaction evidence="11">
        <text>ATP + H2O = ADP + phosphate + H(+)</text>
        <dbReference type="Rhea" id="RHEA:13065"/>
        <dbReference type="ChEBI" id="CHEBI:15377"/>
        <dbReference type="ChEBI" id="CHEBI:15378"/>
        <dbReference type="ChEBI" id="CHEBI:30616"/>
        <dbReference type="ChEBI" id="CHEBI:43474"/>
        <dbReference type="ChEBI" id="CHEBI:456216"/>
        <dbReference type="EC" id="3.6.4.13"/>
    </reaction>
</comment>
<dbReference type="Gene3D" id="3.40.50.300">
    <property type="entry name" value="P-loop containing nucleotide triphosphate hydrolases"/>
    <property type="match status" value="2"/>
</dbReference>
<evidence type="ECO:0000256" key="7">
    <source>
        <dbReference type="ARBA" id="ARBA00022840"/>
    </source>
</evidence>
<evidence type="ECO:0000313" key="26">
    <source>
        <dbReference type="EMBL" id="CAF3998906.1"/>
    </source>
</evidence>
<evidence type="ECO:0000256" key="18">
    <source>
        <dbReference type="SAM" id="MobiDB-lite"/>
    </source>
</evidence>
<dbReference type="SMART" id="SM00490">
    <property type="entry name" value="HELICc"/>
    <property type="match status" value="1"/>
</dbReference>
<dbReference type="FunFam" id="3.40.50.300:FF:000520">
    <property type="entry name" value="probable ATP-dependent RNA helicase DDX23"/>
    <property type="match status" value="1"/>
</dbReference>
<keyword evidence="6 17" id="KW-0347">Helicase</keyword>
<evidence type="ECO:0000256" key="16">
    <source>
        <dbReference type="PROSITE-ProRule" id="PRU00552"/>
    </source>
</evidence>
<keyword evidence="9" id="KW-0539">Nucleus</keyword>
<dbReference type="SMART" id="SM00487">
    <property type="entry name" value="DEXDc"/>
    <property type="match status" value="1"/>
</dbReference>
<evidence type="ECO:0000259" key="21">
    <source>
        <dbReference type="PROSITE" id="PS51195"/>
    </source>
</evidence>
<feature type="domain" description="DEAD-box RNA helicase Q" evidence="21">
    <location>
        <begin position="351"/>
        <end position="379"/>
    </location>
</feature>
<evidence type="ECO:0000256" key="4">
    <source>
        <dbReference type="ARBA" id="ARBA00022741"/>
    </source>
</evidence>
<feature type="compositionally biased region" description="Polar residues" evidence="18">
    <location>
        <begin position="75"/>
        <end position="98"/>
    </location>
</feature>
<evidence type="ECO:0000313" key="25">
    <source>
        <dbReference type="EMBL" id="CAF2081173.1"/>
    </source>
</evidence>
<dbReference type="InterPro" id="IPR027417">
    <property type="entry name" value="P-loop_NTPase"/>
</dbReference>
<evidence type="ECO:0000313" key="24">
    <source>
        <dbReference type="EMBL" id="CAF2043578.1"/>
    </source>
</evidence>
<dbReference type="PROSITE" id="PS51194">
    <property type="entry name" value="HELICASE_CTER"/>
    <property type="match status" value="1"/>
</dbReference>
<sequence length="775" mass="88665">MVEGGSPSRDLKKRHRSTSREREHRHHRSHRDVSEKKHRHVSPRRSKSPDSKRRKNDDVSKVKKSHDDDIEEGESTANDTRSTTANNNDSNNGATTSKRVPLSLEEMLEKNKKEKEAISKPKFITKEEREAAAIKRRQEEADAIRQRNDELRKKHTTFNKEAEQLAAREDRERERERRERERDRHRREKDDQTEKPVISVPDAEREEAAVKERYLGIVKKKRKVRSLNDRKFVFDWDVAEDTAVDYNPIYKEKHQIQLFGRGHIAGIDINKQKKDQSKFYGMLLEERRTQGEKDREVARLKSDQVKDEKRRYDERHWTDKTLEEMVDRDWRIFKEDYNITTRGGNIPHPLRSWAEAGLEKGVIDVIEAAGYKEPTPIQRQAIPIGLQNRDVIGIAETGSGKTAAFLIPLLAWIRSLPAVDRTLDADNGPYALILAPTRELAQQIEEEAVKFGKPLNIVVVSVIGGLSREEQGFKLRLGCQIVIGTPGRLIDVLENRYLTLQQCTYVVMDEADRMIDMGFETDVKRILEYLPVTNQKPDNELAENTKDFGSKDKYRQTVMFTATMTPIIERLARTYLRRPASVYIGAIGKPTERVEQVIIMCSENEKRNKLLEILERGIEPPIIIFVNQKKAVDVLAKGLSKKGYNPCTLHGGKGQESRDLALAQLKKGEKDILVATDVAGRGIDIKDVSMVLNYDMAKTIQDYTHRIGRTGRAGKAGKAVTFLTKEDSATFYELKEVILESPVSVCPPELINHPDAQHKPGTVVTKRNKTAILCA</sequence>
<dbReference type="Pfam" id="PF25430">
    <property type="entry name" value="DDX23"/>
    <property type="match status" value="1"/>
</dbReference>
<dbReference type="PANTHER" id="PTHR47958">
    <property type="entry name" value="ATP-DEPENDENT RNA HELICASE DBP3"/>
    <property type="match status" value="1"/>
</dbReference>
<dbReference type="PROSITE" id="PS51192">
    <property type="entry name" value="HELICASE_ATP_BIND_1"/>
    <property type="match status" value="1"/>
</dbReference>
<dbReference type="EC" id="3.6.4.13" evidence="2"/>
<evidence type="ECO:0000313" key="22">
    <source>
        <dbReference type="EMBL" id="CAF1591654.1"/>
    </source>
</evidence>
<feature type="region of interest" description="Disordered" evidence="18">
    <location>
        <begin position="1"/>
        <end position="196"/>
    </location>
</feature>
<evidence type="ECO:0000256" key="11">
    <source>
        <dbReference type="ARBA" id="ARBA00047984"/>
    </source>
</evidence>
<dbReference type="SUPFAM" id="SSF52540">
    <property type="entry name" value="P-loop containing nucleoside triphosphate hydrolases"/>
    <property type="match status" value="1"/>
</dbReference>
<dbReference type="EMBL" id="CAJNRG010002114">
    <property type="protein sequence ID" value="CAF2043578.1"/>
    <property type="molecule type" value="Genomic_DNA"/>
</dbReference>
<dbReference type="CDD" id="cd17945">
    <property type="entry name" value="DEADc_DDX23"/>
    <property type="match status" value="1"/>
</dbReference>
<evidence type="ECO:0000256" key="10">
    <source>
        <dbReference type="ARBA" id="ARBA00037954"/>
    </source>
</evidence>
<dbReference type="PROSITE" id="PS00039">
    <property type="entry name" value="DEAD_ATP_HELICASE"/>
    <property type="match status" value="1"/>
</dbReference>
<feature type="compositionally biased region" description="Basic residues" evidence="18">
    <location>
        <begin position="11"/>
        <end position="46"/>
    </location>
</feature>
<feature type="compositionally biased region" description="Basic and acidic residues" evidence="18">
    <location>
        <begin position="107"/>
        <end position="194"/>
    </location>
</feature>
<organism evidence="23 27">
    <name type="scientific">Rotaria magnacalcarata</name>
    <dbReference type="NCBI Taxonomy" id="392030"/>
    <lineage>
        <taxon>Eukaryota</taxon>
        <taxon>Metazoa</taxon>
        <taxon>Spiralia</taxon>
        <taxon>Gnathifera</taxon>
        <taxon>Rotifera</taxon>
        <taxon>Eurotatoria</taxon>
        <taxon>Bdelloidea</taxon>
        <taxon>Philodinida</taxon>
        <taxon>Philodinidae</taxon>
        <taxon>Rotaria</taxon>
    </lineage>
</organism>
<evidence type="ECO:0000256" key="5">
    <source>
        <dbReference type="ARBA" id="ARBA00022801"/>
    </source>
</evidence>
<feature type="domain" description="Helicase ATP-binding" evidence="19">
    <location>
        <begin position="382"/>
        <end position="582"/>
    </location>
</feature>
<dbReference type="EMBL" id="CAJNRE010009368">
    <property type="protein sequence ID" value="CAF2081173.1"/>
    <property type="molecule type" value="Genomic_DNA"/>
</dbReference>
<feature type="compositionally biased region" description="Basic and acidic residues" evidence="18">
    <location>
        <begin position="47"/>
        <end position="67"/>
    </location>
</feature>
<feature type="short sequence motif" description="Q motif" evidence="16">
    <location>
        <begin position="351"/>
        <end position="379"/>
    </location>
</feature>
<dbReference type="AlphaFoldDB" id="A0A816A6Q8"/>
<evidence type="ECO:0000259" key="20">
    <source>
        <dbReference type="PROSITE" id="PS51194"/>
    </source>
</evidence>
<dbReference type="OrthoDB" id="196131at2759"/>
<dbReference type="InterPro" id="IPR000629">
    <property type="entry name" value="RNA-helicase_DEAD-box_CS"/>
</dbReference>
<evidence type="ECO:0000256" key="15">
    <source>
        <dbReference type="ARBA" id="ARBA00075448"/>
    </source>
</evidence>
<dbReference type="Proteomes" id="UP000663842">
    <property type="component" value="Unassembled WGS sequence"/>
</dbReference>
<dbReference type="EMBL" id="CAJNOV010016498">
    <property type="protein sequence ID" value="CAF1591654.1"/>
    <property type="molecule type" value="Genomic_DNA"/>
</dbReference>
<evidence type="ECO:0000256" key="2">
    <source>
        <dbReference type="ARBA" id="ARBA00012552"/>
    </source>
</evidence>
<dbReference type="GO" id="GO:0000398">
    <property type="term" value="P:mRNA splicing, via spliceosome"/>
    <property type="evidence" value="ECO:0007669"/>
    <property type="project" value="UniProtKB-ARBA"/>
</dbReference>
<evidence type="ECO:0000256" key="17">
    <source>
        <dbReference type="RuleBase" id="RU000492"/>
    </source>
</evidence>
<dbReference type="Pfam" id="PF00270">
    <property type="entry name" value="DEAD"/>
    <property type="match status" value="1"/>
</dbReference>
<keyword evidence="8" id="KW-0508">mRNA splicing</keyword>
<gene>
    <name evidence="22" type="ORF">CJN711_LOCUS34126</name>
    <name evidence="23" type="ORF">KQP761_LOCUS21317</name>
    <name evidence="25" type="ORF">MBJ925_LOCUS18663</name>
    <name evidence="26" type="ORF">UXM345_LOCUS16054</name>
    <name evidence="24" type="ORF">XDN619_LOCUS7176</name>
</gene>
<comment type="similarity">
    <text evidence="10">Belongs to the DEAD box helicase family. DDX23/PRP28 subfamily.</text>
</comment>
<dbReference type="GO" id="GO:0003724">
    <property type="term" value="F:RNA helicase activity"/>
    <property type="evidence" value="ECO:0007669"/>
    <property type="project" value="UniProtKB-EC"/>
</dbReference>
<dbReference type="GO" id="GO:0003676">
    <property type="term" value="F:nucleic acid binding"/>
    <property type="evidence" value="ECO:0007669"/>
    <property type="project" value="InterPro"/>
</dbReference>
<proteinExistence type="inferred from homology"/>
<keyword evidence="4 17" id="KW-0547">Nucleotide-binding</keyword>
<evidence type="ECO:0000259" key="19">
    <source>
        <dbReference type="PROSITE" id="PS51192"/>
    </source>
</evidence>
<evidence type="ECO:0000256" key="9">
    <source>
        <dbReference type="ARBA" id="ARBA00023242"/>
    </source>
</evidence>
<evidence type="ECO:0000313" key="23">
    <source>
        <dbReference type="EMBL" id="CAF1592198.1"/>
    </source>
</evidence>
<evidence type="ECO:0000256" key="14">
    <source>
        <dbReference type="ARBA" id="ARBA00072905"/>
    </source>
</evidence>
<dbReference type="InterPro" id="IPR014001">
    <property type="entry name" value="Helicase_ATP-bd"/>
</dbReference>
<comment type="subcellular location">
    <subcellularLocation>
        <location evidence="1">Nucleus</location>
    </subcellularLocation>
</comment>
<dbReference type="InterPro" id="IPR057479">
    <property type="entry name" value="PRP28/DDX23-like_helical"/>
</dbReference>
<accession>A0A816A6Q8</accession>
<comment type="caution">
    <text evidence="23">The sequence shown here is derived from an EMBL/GenBank/DDBJ whole genome shotgun (WGS) entry which is preliminary data.</text>
</comment>